<dbReference type="AlphaFoldDB" id="A0A2S4V5N6"/>
<dbReference type="EMBL" id="PKSM01000179">
    <property type="protein sequence ID" value="POW04838.1"/>
    <property type="molecule type" value="Genomic_DNA"/>
</dbReference>
<reference evidence="2" key="3">
    <citation type="journal article" date="2018" name="Mol. Plant Microbe Interact.">
        <title>Genome sequence resources for the wheat stripe rust pathogen (Puccinia striiformis f. sp. tritici) and the barley stripe rust pathogen (Puccinia striiformis f. sp. hordei).</title>
        <authorList>
            <person name="Xia C."/>
            <person name="Wang M."/>
            <person name="Yin C."/>
            <person name="Cornejo O.E."/>
            <person name="Hulbert S.H."/>
            <person name="Chen X."/>
        </authorList>
    </citation>
    <scope>NUCLEOTIDE SEQUENCE [LARGE SCALE GENOMIC DNA]</scope>
    <source>
        <strain evidence="2">93TX-2</strain>
    </source>
</reference>
<reference evidence="2" key="2">
    <citation type="journal article" date="2018" name="BMC Genomics">
        <title>Genomic insights into host adaptation between the wheat stripe rust pathogen (Puccinia striiformis f. sp. tritici) and the barley stripe rust pathogen (Puccinia striiformis f. sp. hordei).</title>
        <authorList>
            <person name="Xia C."/>
            <person name="Wang M."/>
            <person name="Yin C."/>
            <person name="Cornejo O.E."/>
            <person name="Hulbert S.H."/>
            <person name="Chen X."/>
        </authorList>
    </citation>
    <scope>NUCLEOTIDE SEQUENCE [LARGE SCALE GENOMIC DNA]</scope>
    <source>
        <strain evidence="2">93TX-2</strain>
    </source>
</reference>
<evidence type="ECO:0000313" key="1">
    <source>
        <dbReference type="EMBL" id="POW04838.1"/>
    </source>
</evidence>
<sequence length="26" mass="3236">MVNIYLYLNRSLKLLKLKLKNLFLRK</sequence>
<comment type="caution">
    <text evidence="1">The sequence shown here is derived from an EMBL/GenBank/DDBJ whole genome shotgun (WGS) entry which is preliminary data.</text>
</comment>
<dbReference type="Proteomes" id="UP000238274">
    <property type="component" value="Unassembled WGS sequence"/>
</dbReference>
<dbReference type="VEuPathDB" id="FungiDB:PSHT_11073"/>
<gene>
    <name evidence="1" type="ORF">PSHT_11073</name>
</gene>
<accession>A0A2S4V5N6</accession>
<proteinExistence type="predicted"/>
<protein>
    <submittedName>
        <fullName evidence="1">Uncharacterized protein</fullName>
    </submittedName>
</protein>
<name>A0A2S4V5N6_9BASI</name>
<organism evidence="1 2">
    <name type="scientific">Puccinia striiformis</name>
    <dbReference type="NCBI Taxonomy" id="27350"/>
    <lineage>
        <taxon>Eukaryota</taxon>
        <taxon>Fungi</taxon>
        <taxon>Dikarya</taxon>
        <taxon>Basidiomycota</taxon>
        <taxon>Pucciniomycotina</taxon>
        <taxon>Pucciniomycetes</taxon>
        <taxon>Pucciniales</taxon>
        <taxon>Pucciniaceae</taxon>
        <taxon>Puccinia</taxon>
    </lineage>
</organism>
<keyword evidence="2" id="KW-1185">Reference proteome</keyword>
<reference evidence="1 2" key="1">
    <citation type="submission" date="2017-12" db="EMBL/GenBank/DDBJ databases">
        <title>Gene loss provides genomic basis for host adaptation in cereal stripe rust fungi.</title>
        <authorList>
            <person name="Xia C."/>
        </authorList>
    </citation>
    <scope>NUCLEOTIDE SEQUENCE [LARGE SCALE GENOMIC DNA]</scope>
    <source>
        <strain evidence="1 2">93TX-2</strain>
    </source>
</reference>
<evidence type="ECO:0000313" key="2">
    <source>
        <dbReference type="Proteomes" id="UP000238274"/>
    </source>
</evidence>